<organism evidence="1 2">
    <name type="scientific">Rhabditophanes sp. KR3021</name>
    <dbReference type="NCBI Taxonomy" id="114890"/>
    <lineage>
        <taxon>Eukaryota</taxon>
        <taxon>Metazoa</taxon>
        <taxon>Ecdysozoa</taxon>
        <taxon>Nematoda</taxon>
        <taxon>Chromadorea</taxon>
        <taxon>Rhabditida</taxon>
        <taxon>Tylenchina</taxon>
        <taxon>Panagrolaimomorpha</taxon>
        <taxon>Strongyloidoidea</taxon>
        <taxon>Alloionematidae</taxon>
        <taxon>Rhabditophanes</taxon>
    </lineage>
</organism>
<sequence length="1761" mass="198769">MAKNKIRHYYSYLKPQCLSELLLALLDAVVTTNNAESKNELCQSLQHFGFEKPGLFLQTAHAFLLQHPKLPPADRATILTSINIVLCKSNTLAELDEQQGLLIINLVTQEITLSKDSEQEWAECAKEILVTLGKNDRFVHHVMEALLQKFPPGHSHSPPKYIVLSLSAVSEHNPSGFIPFLTDILSRAVRLLSQLKTDSMKSVWSQALCSFCDCIVEYSHSAQANEKDTSYNDIIKDYYDQMENLYDIILPWVHSKDSRVKADSVECIGTLCTMIEKKRVIKDVKKLVTMLTTLYKRSSIEEQLAMTRGICHFLEASCEESEELVPLDHYIDDILNNIFPHVCIDHELKDVVFDEKTKSSPNMISIKLRNESLRCFHVAADRFADKIVYYLLHKMQSVLDNVKLGAINLMRHLLNSASVQMEDKRALIIMGLKPMLTPDGLSAVVRKGISQLCIALADHGFLDKMSGGSLVIDFLTRNLITDSMILSRNGLCYDSESSLSTVHSHCAQALHTIAKNCDSSLDLLWPHLFEFVCSEQYNAVSADIFKCIRIVANRMIEKNGKLNFEEGFDCSKIAGSIQVFARLIVSLNASPLSAAVIYRIKEALLLMKCLGEWFHENLVKVFDQKLDELIAAAEDLLILSSSSYEHTIVSPQPSNRMSRSFSNGCKAEIKITRLEKWNLVVMDFVKESVLAINSGDWRQSLASSMAKQMTLYGSQSRDRSFLLRCIGSILSYITDNNFVVEHLLLVFRSANHSNHIERIGVSMAVGYCSQSHTDLVLTELENIAKWEHLKKNSSGFFGFMSYKTYTDLEMINLRATLMLSYGYLMINCPTETIVQRLEKTVLVFLRIYMGNTKQEIVVKEALLETMHLIATSLHPSNFSSDYKFDMRKELYGYIKEYIQAENAETLSSWIRLLGCNATIFLIKLEPNILENELWDLVKVMAKFILPICREKSGLKTIDDDQASTMMEATVSKFKDVIKQMIKKKPIVETVFDFLKILFPYYGSPADHERKRVIEITVLILETYKNYATDVCLGKAVDFMPMSYLLARLTPRLADSLFQVRQLALTAIRTTFSLWYIHRGFAKDETNLFDSQQFTETYLNGDSKLDSNTARKCIDAMGEQIENKLPKSQIQQYLSVLFDMLTDRQSNVSCSAAQLITIIIKNRGGSLHSEAEFLTVVMLEKLPLIHICFPTYCDLLNALITLASHQLYTVVDILLRQELPFSESQCDVWKSLARESTQFGYILDYLLEIMGLNVEENQKYISANNTSVSVATFLPFELKDIGSSATKYVTPEVCSFLSAMQLLVSAAPSDDCLSQRAYQILAISFQLLAAIVDAKFPLLTIKTEDSAENDEYKGKISPVILTKELRKTCTTPAYLISVLIKQLLQETKNDSIIERMNHERSWTNLVSPLSYTSAIDVICKALCDERPSWLRPLARQLEQYIGSSSEAHRISIAVVFSSLVSRCPDQSGNFDLEFFDDLIKALLECVKDDCLLVKKLSIKGLGQIPIVASICHEESSNVVLEKYIKLAVQASMEGLNDANDFKDEVTIESLRALDSLILVSDKSIFDNIIAVLLVQLKIRFEKDNAVLRAISFSLLAEIGQKFGYDDTFIDALHSNIVSVILHLNDEDELVRKKCVMVLKKTSCLFTAPAMTNLIESTFKYDEVPKNYTTFIKDFAMVLALSYPDRLNNNALVCAGYFNSTSPRIRMNSIIFIGYLLAELSASLRTLIPTDIIFHGLAEKLKDPNTDVVLAAGKAISCLTNFS</sequence>
<dbReference type="Proteomes" id="UP000095286">
    <property type="component" value="Unplaced"/>
</dbReference>
<name>A0AC35UAG3_9BILA</name>
<reference evidence="2" key="1">
    <citation type="submission" date="2016-11" db="UniProtKB">
        <authorList>
            <consortium name="WormBaseParasite"/>
        </authorList>
    </citation>
    <scope>IDENTIFICATION</scope>
    <source>
        <strain evidence="2">KR3021</strain>
    </source>
</reference>
<evidence type="ECO:0000313" key="1">
    <source>
        <dbReference type="Proteomes" id="UP000095286"/>
    </source>
</evidence>
<evidence type="ECO:0000313" key="2">
    <source>
        <dbReference type="WBParaSite" id="RSKR_0000952900.1"/>
    </source>
</evidence>
<dbReference type="WBParaSite" id="RSKR_0000952900.1">
    <property type="protein sequence ID" value="RSKR_0000952900.1"/>
    <property type="gene ID" value="RSKR_0000952900"/>
</dbReference>
<proteinExistence type="predicted"/>
<accession>A0AC35UAG3</accession>
<protein>
    <submittedName>
        <fullName evidence="2">DUF2428 domain-containing protein</fullName>
    </submittedName>
</protein>